<gene>
    <name evidence="2" type="ORF">LCGC14_1505260</name>
</gene>
<comment type="caution">
    <text evidence="2">The sequence shown here is derived from an EMBL/GenBank/DDBJ whole genome shotgun (WGS) entry which is preliminary data.</text>
</comment>
<dbReference type="PRINTS" id="PR00420">
    <property type="entry name" value="RNGMNOXGNASE"/>
</dbReference>
<dbReference type="Gene3D" id="3.50.50.60">
    <property type="entry name" value="FAD/NAD(P)-binding domain"/>
    <property type="match status" value="1"/>
</dbReference>
<evidence type="ECO:0000313" key="2">
    <source>
        <dbReference type="EMBL" id="KKM64055.1"/>
    </source>
</evidence>
<dbReference type="InterPro" id="IPR050407">
    <property type="entry name" value="Geranylgeranyl_reductase"/>
</dbReference>
<dbReference type="InterPro" id="IPR036188">
    <property type="entry name" value="FAD/NAD-bd_sf"/>
</dbReference>
<reference evidence="2" key="1">
    <citation type="journal article" date="2015" name="Nature">
        <title>Complex archaea that bridge the gap between prokaryotes and eukaryotes.</title>
        <authorList>
            <person name="Spang A."/>
            <person name="Saw J.H."/>
            <person name="Jorgensen S.L."/>
            <person name="Zaremba-Niedzwiedzka K."/>
            <person name="Martijn J."/>
            <person name="Lind A.E."/>
            <person name="van Eijk R."/>
            <person name="Schleper C."/>
            <person name="Guy L."/>
            <person name="Ettema T.J."/>
        </authorList>
    </citation>
    <scope>NUCLEOTIDE SEQUENCE</scope>
</reference>
<dbReference type="PANTHER" id="PTHR42685">
    <property type="entry name" value="GERANYLGERANYL DIPHOSPHATE REDUCTASE"/>
    <property type="match status" value="1"/>
</dbReference>
<name>A0A0F9LI79_9ZZZZ</name>
<dbReference type="GO" id="GO:0071949">
    <property type="term" value="F:FAD binding"/>
    <property type="evidence" value="ECO:0007669"/>
    <property type="project" value="InterPro"/>
</dbReference>
<evidence type="ECO:0000259" key="1">
    <source>
        <dbReference type="Pfam" id="PF01494"/>
    </source>
</evidence>
<dbReference type="EMBL" id="LAZR01010978">
    <property type="protein sequence ID" value="KKM64055.1"/>
    <property type="molecule type" value="Genomic_DNA"/>
</dbReference>
<protein>
    <recommendedName>
        <fullName evidence="1">FAD-binding domain-containing protein</fullName>
    </recommendedName>
</protein>
<sequence>DKTDKYAGGNFDVIIVGGSFSGAAAAKRLVDAGFETLVIEKKELPRHKPCSGIVSPRGHRFLLENFGPIPKEALHDPAACRGVTFHYPSMLSMPMDFHYGSTPHLDRQHCDHWVLRQSRAKVHDRTRMTGLEDLGDHVEVTARRLKEEVRYRARYVIGADGANSQVVRTLYPGYAKGIPWFAVKQFYHEIIDCPLDREYFHFWVHPDLGFYTWSHERNGGQIVGVGHDACDNLNLRHEKVIRYMEQMHGVKLKPTADREGSVNNFGLSLTNRYVFGKGNVLVTGQAAGFLNMIAEGMSCALHSGAIAGEALIDSFRFNMEAQGIYRKMISSEVRRCSDQWNPFKILFSNPHEADFMAALKQHSPDERKQIKKDIWAFLKPWARYKWGRQIVSQAILRQFLGFYMPSRWL</sequence>
<feature type="non-terminal residue" evidence="2">
    <location>
        <position position="1"/>
    </location>
</feature>
<proteinExistence type="predicted"/>
<organism evidence="2">
    <name type="scientific">marine sediment metagenome</name>
    <dbReference type="NCBI Taxonomy" id="412755"/>
    <lineage>
        <taxon>unclassified sequences</taxon>
        <taxon>metagenomes</taxon>
        <taxon>ecological metagenomes</taxon>
    </lineage>
</organism>
<dbReference type="AlphaFoldDB" id="A0A0F9LI79"/>
<dbReference type="SUPFAM" id="SSF51905">
    <property type="entry name" value="FAD/NAD(P)-binding domain"/>
    <property type="match status" value="1"/>
</dbReference>
<feature type="domain" description="FAD-binding" evidence="1">
    <location>
        <begin position="11"/>
        <end position="170"/>
    </location>
</feature>
<dbReference type="PANTHER" id="PTHR42685:SF22">
    <property type="entry name" value="CONDITIONED MEDIUM FACTOR RECEPTOR 1"/>
    <property type="match status" value="1"/>
</dbReference>
<accession>A0A0F9LI79</accession>
<dbReference type="InterPro" id="IPR002938">
    <property type="entry name" value="FAD-bd"/>
</dbReference>
<dbReference type="Pfam" id="PF01494">
    <property type="entry name" value="FAD_binding_3"/>
    <property type="match status" value="1"/>
</dbReference>